<dbReference type="STRING" id="1348612.A0A397HU29"/>
<gene>
    <name evidence="1" type="ORF">Glove_321g42</name>
</gene>
<dbReference type="Proteomes" id="UP000266861">
    <property type="component" value="Unassembled WGS sequence"/>
</dbReference>
<sequence>MENRPSSKTPINKINRFEDLLATFPTSSTFHEPTLNISLNKTESNFQQCNTSTYHHLPTPSALDHQPTMTISQQTTSNFTNEDLSDTMTVKHEQLEKLANSEKIREFLKDDTLREIMYNIDKAARGPEVDNILDATRRNDEMFFNFTEEILNLVLPQDSDF</sequence>
<accession>A0A397HU29</accession>
<protein>
    <submittedName>
        <fullName evidence="1">Uncharacterized protein</fullName>
    </submittedName>
</protein>
<name>A0A397HU29_9GLOM</name>
<dbReference type="AlphaFoldDB" id="A0A397HU29"/>
<reference evidence="1 2" key="1">
    <citation type="submission" date="2018-08" db="EMBL/GenBank/DDBJ databases">
        <title>Genome and evolution of the arbuscular mycorrhizal fungus Diversispora epigaea (formerly Glomus versiforme) and its bacterial endosymbionts.</title>
        <authorList>
            <person name="Sun X."/>
            <person name="Fei Z."/>
            <person name="Harrison M."/>
        </authorList>
    </citation>
    <scope>NUCLEOTIDE SEQUENCE [LARGE SCALE GENOMIC DNA]</scope>
    <source>
        <strain evidence="1 2">IT104</strain>
    </source>
</reference>
<dbReference type="OrthoDB" id="18412at2759"/>
<evidence type="ECO:0000313" key="1">
    <source>
        <dbReference type="EMBL" id="RHZ64633.1"/>
    </source>
</evidence>
<proteinExistence type="predicted"/>
<organism evidence="1 2">
    <name type="scientific">Diversispora epigaea</name>
    <dbReference type="NCBI Taxonomy" id="1348612"/>
    <lineage>
        <taxon>Eukaryota</taxon>
        <taxon>Fungi</taxon>
        <taxon>Fungi incertae sedis</taxon>
        <taxon>Mucoromycota</taxon>
        <taxon>Glomeromycotina</taxon>
        <taxon>Glomeromycetes</taxon>
        <taxon>Diversisporales</taxon>
        <taxon>Diversisporaceae</taxon>
        <taxon>Diversispora</taxon>
    </lineage>
</organism>
<comment type="caution">
    <text evidence="1">The sequence shown here is derived from an EMBL/GenBank/DDBJ whole genome shotgun (WGS) entry which is preliminary data.</text>
</comment>
<dbReference type="EMBL" id="PQFF01000293">
    <property type="protein sequence ID" value="RHZ64633.1"/>
    <property type="molecule type" value="Genomic_DNA"/>
</dbReference>
<keyword evidence="2" id="KW-1185">Reference proteome</keyword>
<evidence type="ECO:0000313" key="2">
    <source>
        <dbReference type="Proteomes" id="UP000266861"/>
    </source>
</evidence>